<dbReference type="Pfam" id="PF13366">
    <property type="entry name" value="PDDEXK_3"/>
    <property type="match status" value="1"/>
</dbReference>
<dbReference type="EMBL" id="PEZW01000011">
    <property type="protein sequence ID" value="PIS07789.1"/>
    <property type="molecule type" value="Genomic_DNA"/>
</dbReference>
<dbReference type="AlphaFoldDB" id="A0A2H0W6T1"/>
<proteinExistence type="predicted"/>
<gene>
    <name evidence="1" type="ORF">COT78_01660</name>
</gene>
<reference evidence="2" key="1">
    <citation type="submission" date="2017-09" db="EMBL/GenBank/DDBJ databases">
        <title>Depth-based differentiation of microbial function through sediment-hosted aquifers and enrichment of novel symbionts in the deep terrestrial subsurface.</title>
        <authorList>
            <person name="Probst A.J."/>
            <person name="Ladd B."/>
            <person name="Jarett J.K."/>
            <person name="Geller-Mcgrath D.E."/>
            <person name="Sieber C.M.K."/>
            <person name="Emerson J.B."/>
            <person name="Anantharaman K."/>
            <person name="Thomas B.C."/>
            <person name="Malmstrom R."/>
            <person name="Stieglmeier M."/>
            <person name="Klingl A."/>
            <person name="Woyke T."/>
            <person name="Ryan C.M."/>
            <person name="Banfield J.F."/>
        </authorList>
    </citation>
    <scope>NUCLEOTIDE SEQUENCE [LARGE SCALE GENOMIC DNA]</scope>
</reference>
<dbReference type="Proteomes" id="UP000231382">
    <property type="component" value="Unassembled WGS sequence"/>
</dbReference>
<protein>
    <submittedName>
        <fullName evidence="1">GxxExxY protein</fullName>
    </submittedName>
</protein>
<dbReference type="InterPro" id="IPR026350">
    <property type="entry name" value="GxxExxY"/>
</dbReference>
<name>A0A2H0W6T1_9BACT</name>
<organism evidence="1 2">
    <name type="scientific">Candidatus Berkelbacteria bacterium CG10_big_fil_rev_8_21_14_0_10_43_13</name>
    <dbReference type="NCBI Taxonomy" id="1974514"/>
    <lineage>
        <taxon>Bacteria</taxon>
        <taxon>Candidatus Berkelbacteria</taxon>
    </lineage>
</organism>
<evidence type="ECO:0000313" key="1">
    <source>
        <dbReference type="EMBL" id="PIS07789.1"/>
    </source>
</evidence>
<sequence length="125" mass="14728">MTELLYKDLSYKITGLAYNIDNTIGYGQTEQTYGDALEELLKENGIKYQREVYFPILIGDKLIKREYFDFLIDDKIIVELKISDRNYKKACTQIFKYLKSSGTKLGLIIRFTNEGVRIKRIPNYY</sequence>
<dbReference type="NCBIfam" id="TIGR04256">
    <property type="entry name" value="GxxExxY"/>
    <property type="match status" value="1"/>
</dbReference>
<comment type="caution">
    <text evidence="1">The sequence shown here is derived from an EMBL/GenBank/DDBJ whole genome shotgun (WGS) entry which is preliminary data.</text>
</comment>
<evidence type="ECO:0000313" key="2">
    <source>
        <dbReference type="Proteomes" id="UP000231382"/>
    </source>
</evidence>
<accession>A0A2H0W6T1</accession>